<keyword evidence="1" id="KW-0343">GTPase activation</keyword>
<evidence type="ECO:0000256" key="1">
    <source>
        <dbReference type="ARBA" id="ARBA00022468"/>
    </source>
</evidence>
<dbReference type="InterPro" id="IPR000195">
    <property type="entry name" value="Rab-GAP-TBC_dom"/>
</dbReference>
<proteinExistence type="predicted"/>
<dbReference type="InterPro" id="IPR035969">
    <property type="entry name" value="Rab-GAP_TBC_sf"/>
</dbReference>
<dbReference type="Proteomes" id="UP001056384">
    <property type="component" value="Chromosome 5"/>
</dbReference>
<evidence type="ECO:0000313" key="5">
    <source>
        <dbReference type="Proteomes" id="UP001056384"/>
    </source>
</evidence>
<evidence type="ECO:0000256" key="2">
    <source>
        <dbReference type="SAM" id="MobiDB-lite"/>
    </source>
</evidence>
<dbReference type="SUPFAM" id="SSF47923">
    <property type="entry name" value="Ypt/Rab-GAP domain of gyp1p"/>
    <property type="match status" value="2"/>
</dbReference>
<protein>
    <submittedName>
        <fullName evidence="4">GTPase-activating protein TBC20/Gyp8</fullName>
    </submittedName>
</protein>
<dbReference type="SMART" id="SM00164">
    <property type="entry name" value="TBC"/>
    <property type="match status" value="1"/>
</dbReference>
<dbReference type="GO" id="GO:0006888">
    <property type="term" value="P:endoplasmic reticulum to Golgi vesicle-mediated transport"/>
    <property type="evidence" value="ECO:0007669"/>
    <property type="project" value="TreeGrafter"/>
</dbReference>
<evidence type="ECO:0000313" key="4">
    <source>
        <dbReference type="EMBL" id="USW53346.1"/>
    </source>
</evidence>
<gene>
    <name evidence="4" type="ORF">Slin15195_G066650</name>
</gene>
<dbReference type="FunFam" id="1.10.8.1310:FF:000001">
    <property type="entry name" value="TBC1 domain family, member 20"/>
    <property type="match status" value="1"/>
</dbReference>
<accession>A0A9Q9AWZ4</accession>
<name>A0A9Q9AWZ4_9PEZI</name>
<dbReference type="GO" id="GO:0005789">
    <property type="term" value="C:endoplasmic reticulum membrane"/>
    <property type="evidence" value="ECO:0007669"/>
    <property type="project" value="TreeGrafter"/>
</dbReference>
<organism evidence="4 5">
    <name type="scientific">Septoria linicola</name>
    <dbReference type="NCBI Taxonomy" id="215465"/>
    <lineage>
        <taxon>Eukaryota</taxon>
        <taxon>Fungi</taxon>
        <taxon>Dikarya</taxon>
        <taxon>Ascomycota</taxon>
        <taxon>Pezizomycotina</taxon>
        <taxon>Dothideomycetes</taxon>
        <taxon>Dothideomycetidae</taxon>
        <taxon>Mycosphaerellales</taxon>
        <taxon>Mycosphaerellaceae</taxon>
        <taxon>Septoria</taxon>
    </lineage>
</organism>
<dbReference type="OrthoDB" id="206700at2759"/>
<feature type="domain" description="Rab-GAP TBC" evidence="3">
    <location>
        <begin position="62"/>
        <end position="251"/>
    </location>
</feature>
<reference evidence="4" key="1">
    <citation type="submission" date="2022-06" db="EMBL/GenBank/DDBJ databases">
        <title>Complete genome sequences of two strains of the flax pathogen Septoria linicola.</title>
        <authorList>
            <person name="Lapalu N."/>
            <person name="Simon A."/>
            <person name="Demenou B."/>
            <person name="Paumier D."/>
            <person name="Guillot M.-P."/>
            <person name="Gout L."/>
            <person name="Valade R."/>
        </authorList>
    </citation>
    <scope>NUCLEOTIDE SEQUENCE</scope>
    <source>
        <strain evidence="4">SE15195</strain>
    </source>
</reference>
<dbReference type="EMBL" id="CP099422">
    <property type="protein sequence ID" value="USW53346.1"/>
    <property type="molecule type" value="Genomic_DNA"/>
</dbReference>
<evidence type="ECO:0000259" key="3">
    <source>
        <dbReference type="PROSITE" id="PS50086"/>
    </source>
</evidence>
<dbReference type="AlphaFoldDB" id="A0A9Q9AWZ4"/>
<dbReference type="Pfam" id="PF00566">
    <property type="entry name" value="RabGAP-TBC"/>
    <property type="match status" value="1"/>
</dbReference>
<dbReference type="Gene3D" id="1.10.472.80">
    <property type="entry name" value="Ypt/Rab-GAP domain of gyp1p, domain 3"/>
    <property type="match status" value="1"/>
</dbReference>
<feature type="region of interest" description="Disordered" evidence="2">
    <location>
        <begin position="1"/>
        <end position="24"/>
    </location>
</feature>
<dbReference type="GO" id="GO:0005096">
    <property type="term" value="F:GTPase activator activity"/>
    <property type="evidence" value="ECO:0007669"/>
    <property type="project" value="UniProtKB-KW"/>
</dbReference>
<dbReference type="PANTHER" id="PTHR20913">
    <property type="entry name" value="TBC1 DOMAIN FAMILY MEMBER 20/GTPASE"/>
    <property type="match status" value="1"/>
</dbReference>
<dbReference type="Gene3D" id="1.10.8.1310">
    <property type="match status" value="1"/>
</dbReference>
<keyword evidence="5" id="KW-1185">Reference proteome</keyword>
<sequence length="428" mass="48786">MTEPLLAEEEKVEVPAEQSAEGDKKLDALSAGDEEKLALISAACRDHDLAALSELASSDGGFLEDEMRRTAWPLLLGSVDTDKQPSETQDWHNLPPHPEEHQVQLDVNRSFVHYPENESEKQMDAHKLELSAVITEVLRRHPLLCYFQGYHDIAQVLLLVLGPEAAGPAATRLSLLRLRDFMLKSVSGAYSHLHLIPAILYCADPELYQHLSSHFNPLPRFAFQATLTLYAHDIHGYRDIVRLFDYLLANGAVMSLYLFVTILTTRRQELLDIDHDDADILEWTLQKLPKPLDLEGLIHRTRTLYEAHPPERLPHHAWEKVSSNSVLKTARDPQALAAQTLPEGEQFFKNYAAEVWRSDLRTSAIDTVIHGRKRLRLLAYRTQRRMRPWVHKYRGPAKWTGAIFVAALALYMSRGDNAGWLWRLLGRI</sequence>
<dbReference type="PROSITE" id="PS50086">
    <property type="entry name" value="TBC_RABGAP"/>
    <property type="match status" value="1"/>
</dbReference>
<dbReference type="InterPro" id="IPR045913">
    <property type="entry name" value="TBC20/Gyp8-like"/>
</dbReference>
<dbReference type="PANTHER" id="PTHR20913:SF7">
    <property type="entry name" value="RE60063P"/>
    <property type="match status" value="1"/>
</dbReference>